<protein>
    <submittedName>
        <fullName evidence="1">Uncharacterized protein</fullName>
    </submittedName>
</protein>
<comment type="caution">
    <text evidence="1">The sequence shown here is derived from an EMBL/GenBank/DDBJ whole genome shotgun (WGS) entry which is preliminary data.</text>
</comment>
<reference evidence="1 2" key="1">
    <citation type="submission" date="2013-11" db="EMBL/GenBank/DDBJ databases">
        <title>The Genome Sequence of Phytophthora parasitica P10297.</title>
        <authorList>
            <consortium name="The Broad Institute Genomics Platform"/>
            <person name="Russ C."/>
            <person name="Tyler B."/>
            <person name="Panabieres F."/>
            <person name="Shan W."/>
            <person name="Tripathy S."/>
            <person name="Grunwald N."/>
            <person name="Machado M."/>
            <person name="Johnson C.S."/>
            <person name="Walker B."/>
            <person name="Young S.K."/>
            <person name="Zeng Q."/>
            <person name="Gargeya S."/>
            <person name="Fitzgerald M."/>
            <person name="Haas B."/>
            <person name="Abouelleil A."/>
            <person name="Allen A.W."/>
            <person name="Alvarado L."/>
            <person name="Arachchi H.M."/>
            <person name="Berlin A.M."/>
            <person name="Chapman S.B."/>
            <person name="Gainer-Dewar J."/>
            <person name="Goldberg J."/>
            <person name="Griggs A."/>
            <person name="Gujja S."/>
            <person name="Hansen M."/>
            <person name="Howarth C."/>
            <person name="Imamovic A."/>
            <person name="Ireland A."/>
            <person name="Larimer J."/>
            <person name="McCowan C."/>
            <person name="Murphy C."/>
            <person name="Pearson M."/>
            <person name="Poon T.W."/>
            <person name="Priest M."/>
            <person name="Roberts A."/>
            <person name="Saif S."/>
            <person name="Shea T."/>
            <person name="Sisk P."/>
            <person name="Sykes S."/>
            <person name="Wortman J."/>
            <person name="Nusbaum C."/>
            <person name="Birren B."/>
        </authorList>
    </citation>
    <scope>NUCLEOTIDE SEQUENCE [LARGE SCALE GENOMIC DNA]</scope>
    <source>
        <strain evidence="1 2">P10297</strain>
    </source>
</reference>
<name>W2Y5Q3_PHYNI</name>
<feature type="non-terminal residue" evidence="1">
    <location>
        <position position="31"/>
    </location>
</feature>
<evidence type="ECO:0000313" key="2">
    <source>
        <dbReference type="Proteomes" id="UP000018948"/>
    </source>
</evidence>
<proteinExistence type="predicted"/>
<gene>
    <name evidence="1" type="ORF">F442_21332</name>
</gene>
<dbReference type="Proteomes" id="UP000018948">
    <property type="component" value="Unassembled WGS sequence"/>
</dbReference>
<sequence>MHTSFTDAEDKLLVQIAFQFEKEGLRVTWDY</sequence>
<dbReference type="OrthoDB" id="105693at2759"/>
<organism evidence="1 2">
    <name type="scientific">Phytophthora nicotianae P10297</name>
    <dbReference type="NCBI Taxonomy" id="1317064"/>
    <lineage>
        <taxon>Eukaryota</taxon>
        <taxon>Sar</taxon>
        <taxon>Stramenopiles</taxon>
        <taxon>Oomycota</taxon>
        <taxon>Peronosporomycetes</taxon>
        <taxon>Peronosporales</taxon>
        <taxon>Peronosporaceae</taxon>
        <taxon>Phytophthora</taxon>
    </lineage>
</organism>
<evidence type="ECO:0000313" key="1">
    <source>
        <dbReference type="EMBL" id="ETP29519.1"/>
    </source>
</evidence>
<dbReference type="AlphaFoldDB" id="W2Y5Q3"/>
<dbReference type="EMBL" id="ANIY01004415">
    <property type="protein sequence ID" value="ETP29519.1"/>
    <property type="molecule type" value="Genomic_DNA"/>
</dbReference>
<accession>W2Y5Q3</accession>